<evidence type="ECO:0000313" key="4">
    <source>
        <dbReference type="Proteomes" id="UP000597762"/>
    </source>
</evidence>
<dbReference type="PANTHER" id="PTHR12752">
    <property type="entry name" value="PHOSPHOINOSITOL 3-PHOSPHATE-BINDING PROTEIN"/>
    <property type="match status" value="1"/>
</dbReference>
<dbReference type="EMBL" id="CAHIKZ030005162">
    <property type="protein sequence ID" value="CAE1320201.1"/>
    <property type="molecule type" value="Genomic_DNA"/>
</dbReference>
<keyword evidence="2" id="KW-0812">Transmembrane</keyword>
<feature type="compositionally biased region" description="Pro residues" evidence="1">
    <location>
        <begin position="106"/>
        <end position="118"/>
    </location>
</feature>
<feature type="region of interest" description="Disordered" evidence="1">
    <location>
        <begin position="1"/>
        <end position="169"/>
    </location>
</feature>
<proteinExistence type="predicted"/>
<feature type="compositionally biased region" description="Low complexity" evidence="1">
    <location>
        <begin position="153"/>
        <end position="164"/>
    </location>
</feature>
<sequence>MNVPFDSGLLPKERPRVQTVRDVKRQAGQRRERGANERFRGRTNDEGELGDLWSTRPPNTSSADYLANSHHPELTPHSYNLDKSSEKLFFPSSISQSLDHTDYNNPPSPLPPPPPNSMPPYSSQNLFTENNPSASILPPPPPSSPPPLPPLPQLQQPSTTTIQTDSDPDFLRRRSSLHSLPQRLLGPKPFTPYSNTVTLLPKYEDKGLPVETVLPMKNTDANNSEINPEISEPSVVSSVQTNNLFAARPWATGVSVPKLKRSPRGRNRYLTISSSEPIKLEHALQKQSSINSSAGDLIPGATFINNMPDIISSTIDKFDEETIDRELMKPEKVFIPERYIPDCDEEDLTEEEKEKRRAKAEKIRKVLTEQSVHSWTKQIPAGNLEKIHDHIAKEKILREHLLTITQELAKEVTKKSKEAAVERRKTWAGTPSSDYLKFVYASLQSLLSFSCYFFYFILSLFISFFFSISLSFSLSISLSLSVSFVRSISLSLSLVRPFYFSLSLSRSSVLFLSLSLSFVRSISLSLSLSSFRRSISLSLSRPFFSLSLNPFFSLSLRRSSVRPFFLSLSRSSVLFLSLSLSRSSVLFLSLSLSRSSVLFLSLSRSSVLFLSLSRSSVLFLSLSSSVLFLSLFRPFYFSLSLDSSVLFLSLVRPFYFSLSLVKSVLFLSLSTFVSLFLSLSRSSVLFLFSLSLVSSVLFLSLSLSLRPFSSLSLFVFYFSLSLFSSSISLLSLLHNTFFFFLPFTTLLTFSFPPRRFCTFSFPSRRFCTFSFPSRRFCTFSFPPRRFCTFSFPPRRFCTFSFPPRHFCTFFFPS</sequence>
<dbReference type="OrthoDB" id="43122at2759"/>
<feature type="compositionally biased region" description="Basic and acidic residues" evidence="1">
    <location>
        <begin position="11"/>
        <end position="45"/>
    </location>
</feature>
<accession>A0A812E965</accession>
<name>A0A812E965_ACAPH</name>
<gene>
    <name evidence="3" type="ORF">SPHA_70469</name>
</gene>
<dbReference type="AlphaFoldDB" id="A0A812E965"/>
<dbReference type="PANTHER" id="PTHR12752:SF9">
    <property type="entry name" value="KRAMER, ISOFORM I"/>
    <property type="match status" value="1"/>
</dbReference>
<feature type="transmembrane region" description="Helical" evidence="2">
    <location>
        <begin position="684"/>
        <end position="705"/>
    </location>
</feature>
<evidence type="ECO:0000313" key="3">
    <source>
        <dbReference type="EMBL" id="CAE1320201.1"/>
    </source>
</evidence>
<feature type="transmembrane region" description="Helical" evidence="2">
    <location>
        <begin position="617"/>
        <end position="636"/>
    </location>
</feature>
<keyword evidence="2" id="KW-1133">Transmembrane helix</keyword>
<dbReference type="Proteomes" id="UP000597762">
    <property type="component" value="Unassembled WGS sequence"/>
</dbReference>
<feature type="transmembrane region" description="Helical" evidence="2">
    <location>
        <begin position="656"/>
        <end position="677"/>
    </location>
</feature>
<reference evidence="3" key="1">
    <citation type="submission" date="2021-01" db="EMBL/GenBank/DDBJ databases">
        <authorList>
            <person name="Li R."/>
            <person name="Bekaert M."/>
        </authorList>
    </citation>
    <scope>NUCLEOTIDE SEQUENCE</scope>
    <source>
        <strain evidence="3">Farmed</strain>
    </source>
</reference>
<keyword evidence="2" id="KW-0472">Membrane</keyword>
<keyword evidence="4" id="KW-1185">Reference proteome</keyword>
<evidence type="ECO:0000256" key="1">
    <source>
        <dbReference type="SAM" id="MobiDB-lite"/>
    </source>
</evidence>
<evidence type="ECO:0000256" key="2">
    <source>
        <dbReference type="SAM" id="Phobius"/>
    </source>
</evidence>
<protein>
    <submittedName>
        <fullName evidence="3">Uncharacterized protein</fullName>
    </submittedName>
</protein>
<feature type="transmembrane region" description="Helical" evidence="2">
    <location>
        <begin position="452"/>
        <end position="485"/>
    </location>
</feature>
<comment type="caution">
    <text evidence="3">The sequence shown here is derived from an EMBL/GenBank/DDBJ whole genome shotgun (WGS) entry which is preliminary data.</text>
</comment>
<organism evidence="3 4">
    <name type="scientific">Acanthosepion pharaonis</name>
    <name type="common">Pharaoh cuttlefish</name>
    <name type="synonym">Sepia pharaonis</name>
    <dbReference type="NCBI Taxonomy" id="158019"/>
    <lineage>
        <taxon>Eukaryota</taxon>
        <taxon>Metazoa</taxon>
        <taxon>Spiralia</taxon>
        <taxon>Lophotrochozoa</taxon>
        <taxon>Mollusca</taxon>
        <taxon>Cephalopoda</taxon>
        <taxon>Coleoidea</taxon>
        <taxon>Decapodiformes</taxon>
        <taxon>Sepiida</taxon>
        <taxon>Sepiina</taxon>
        <taxon>Sepiidae</taxon>
        <taxon>Acanthosepion</taxon>
    </lineage>
</organism>
<feature type="compositionally biased region" description="Pro residues" evidence="1">
    <location>
        <begin position="137"/>
        <end position="152"/>
    </location>
</feature>